<evidence type="ECO:0000256" key="9">
    <source>
        <dbReference type="ARBA" id="ARBA00029447"/>
    </source>
</evidence>
<dbReference type="InterPro" id="IPR003660">
    <property type="entry name" value="HAMP_dom"/>
</dbReference>
<reference evidence="15 16" key="1">
    <citation type="submission" date="2015-04" db="EMBL/GenBank/DDBJ databases">
        <title>Draft Genome Sequence of the Novel Agar-Digesting Marine Bacterium Q1.</title>
        <authorList>
            <person name="Li Y."/>
            <person name="Li D."/>
            <person name="Chen G."/>
            <person name="Du Z."/>
        </authorList>
    </citation>
    <scope>NUCLEOTIDE SEQUENCE [LARGE SCALE GENOMIC DNA]</scope>
    <source>
        <strain evidence="15 16">Q1</strain>
    </source>
</reference>
<evidence type="ECO:0000256" key="8">
    <source>
        <dbReference type="ARBA" id="ARBA00023224"/>
    </source>
</evidence>
<dbReference type="AlphaFoldDB" id="A0A0J8GWR1"/>
<dbReference type="PANTHER" id="PTHR32089">
    <property type="entry name" value="METHYL-ACCEPTING CHEMOTAXIS PROTEIN MCPB"/>
    <property type="match status" value="1"/>
</dbReference>
<evidence type="ECO:0000256" key="3">
    <source>
        <dbReference type="ARBA" id="ARBA00022481"/>
    </source>
</evidence>
<keyword evidence="3" id="KW-0488">Methylation</keyword>
<organism evidence="15 16">
    <name type="scientific">Catenovulum maritimum</name>
    <dbReference type="NCBI Taxonomy" id="1513271"/>
    <lineage>
        <taxon>Bacteria</taxon>
        <taxon>Pseudomonadati</taxon>
        <taxon>Pseudomonadota</taxon>
        <taxon>Gammaproteobacteria</taxon>
        <taxon>Alteromonadales</taxon>
        <taxon>Alteromonadaceae</taxon>
        <taxon>Catenovulum</taxon>
    </lineage>
</organism>
<dbReference type="FunFam" id="1.10.287.950:FF:000001">
    <property type="entry name" value="Methyl-accepting chemotaxis sensory transducer"/>
    <property type="match status" value="1"/>
</dbReference>
<feature type="transmembrane region" description="Helical" evidence="12">
    <location>
        <begin position="335"/>
        <end position="354"/>
    </location>
</feature>
<name>A0A0J8GWR1_9ALTE</name>
<dbReference type="InterPro" id="IPR004090">
    <property type="entry name" value="Chemotax_Me-accpt_rcpt"/>
</dbReference>
<evidence type="ECO:0000256" key="4">
    <source>
        <dbReference type="ARBA" id="ARBA00022500"/>
    </source>
</evidence>
<protein>
    <recommendedName>
        <fullName evidence="17">Chemotaxis protein</fullName>
    </recommendedName>
</protein>
<dbReference type="PATRIC" id="fig|1513271.3.peg.2093"/>
<keyword evidence="5 12" id="KW-0812">Transmembrane</keyword>
<comment type="subcellular location">
    <subcellularLocation>
        <location evidence="1">Cell membrane</location>
        <topology evidence="1">Multi-pass membrane protein</topology>
    </subcellularLocation>
</comment>
<feature type="domain" description="HAMP" evidence="14">
    <location>
        <begin position="354"/>
        <end position="407"/>
    </location>
</feature>
<evidence type="ECO:0000313" key="15">
    <source>
        <dbReference type="EMBL" id="KMT65118.1"/>
    </source>
</evidence>
<keyword evidence="7 12" id="KW-0472">Membrane</keyword>
<dbReference type="GO" id="GO:0005886">
    <property type="term" value="C:plasma membrane"/>
    <property type="evidence" value="ECO:0007669"/>
    <property type="project" value="UniProtKB-SubCell"/>
</dbReference>
<evidence type="ECO:0000256" key="7">
    <source>
        <dbReference type="ARBA" id="ARBA00023136"/>
    </source>
</evidence>
<evidence type="ECO:0000256" key="2">
    <source>
        <dbReference type="ARBA" id="ARBA00022475"/>
    </source>
</evidence>
<keyword evidence="6 12" id="KW-1133">Transmembrane helix</keyword>
<dbReference type="EMBL" id="LAZL01000015">
    <property type="protein sequence ID" value="KMT65118.1"/>
    <property type="molecule type" value="Genomic_DNA"/>
</dbReference>
<comment type="similarity">
    <text evidence="9">Belongs to the methyl-accepting chemotaxis (MCP) protein family.</text>
</comment>
<keyword evidence="16" id="KW-1185">Reference proteome</keyword>
<dbReference type="STRING" id="1513271.XM47_10285"/>
<evidence type="ECO:0000259" key="13">
    <source>
        <dbReference type="PROSITE" id="PS50111"/>
    </source>
</evidence>
<dbReference type="OrthoDB" id="6376221at2"/>
<evidence type="ECO:0008006" key="17">
    <source>
        <dbReference type="Google" id="ProtNLM"/>
    </source>
</evidence>
<evidence type="ECO:0000256" key="10">
    <source>
        <dbReference type="PROSITE-ProRule" id="PRU00284"/>
    </source>
</evidence>
<evidence type="ECO:0000256" key="1">
    <source>
        <dbReference type="ARBA" id="ARBA00004651"/>
    </source>
</evidence>
<evidence type="ECO:0000256" key="6">
    <source>
        <dbReference type="ARBA" id="ARBA00022989"/>
    </source>
</evidence>
<sequence>MNLIHQIKIKTRIILLVLIPLAATIFFALDKLEQANREVRNVEQLEVLQQYIYKISPLISGLEKERLYTRLFLNSIDKSNPMGDSQYKQALLSSRSPVDKAKASFLAMVSETEKFSDFTVLLEYINKIKQLEQQLNLVRNMADQGLKNKPDPNNPGAKIWTLLSLRNLTQTLIDSVHQVVLLTSGNKDLSNLANAYHNLMYAKHTSLLSTGSYYAALQKVLSGNSFGEIVKLAYVENIYTQKFISFAPDDLVDVFKQELAGQAFYRDAQNKFEQIRRKSNKVIGTDIGESKDDWIEQGLQINAAYTRVTERVLDKIETVKNELMEQANNAVQNTIIFIIVLLIILVAVSTKIIASINSPLKQLMGDLKQLAESKDMTLRSHLPGNNELSNVGSVFNSLIETFEQTLSAVRQKILSMDETTTQVSSAMQSSMKLIDNQKIATDSISVAINQMTSTIIEVSKMSSSTSDTVKRVYDLSVESEKDATQSKITMDQLFEELGNTCHIVENLNEEASQISNILQVIKGISEQTNLLALNAAIEAARAGEAGRGFAVVADEVRELSKRTQDSTEQIQAQIETLTSGAAAASAKMVTLQKNGQSAVQVVEKSTQAFLTIKSELDQITEMAVQIAVASEQQTNVAEEINERIHVIKNESDVMYQQGNETMKSTEKLSLNGVELKHDIDVFHFK</sequence>
<dbReference type="Proteomes" id="UP000037600">
    <property type="component" value="Unassembled WGS sequence"/>
</dbReference>
<dbReference type="InterPro" id="IPR004089">
    <property type="entry name" value="MCPsignal_dom"/>
</dbReference>
<evidence type="ECO:0000256" key="5">
    <source>
        <dbReference type="ARBA" id="ARBA00022692"/>
    </source>
</evidence>
<dbReference type="CDD" id="cd11386">
    <property type="entry name" value="MCP_signal"/>
    <property type="match status" value="1"/>
</dbReference>
<dbReference type="PANTHER" id="PTHR32089:SF39">
    <property type="entry name" value="METHYL-ACCEPTING CHEMOTAXIS PROTEIN HLYB"/>
    <property type="match status" value="1"/>
</dbReference>
<dbReference type="Pfam" id="PF00015">
    <property type="entry name" value="MCPsignal"/>
    <property type="match status" value="1"/>
</dbReference>
<feature type="domain" description="Methyl-accepting transducer" evidence="13">
    <location>
        <begin position="412"/>
        <end position="648"/>
    </location>
</feature>
<accession>A0A0J8GWR1</accession>
<feature type="transmembrane region" description="Helical" evidence="12">
    <location>
        <begin position="12"/>
        <end position="29"/>
    </location>
</feature>
<comment type="caution">
    <text evidence="15">The sequence shown here is derived from an EMBL/GenBank/DDBJ whole genome shotgun (WGS) entry which is preliminary data.</text>
</comment>
<feature type="coiled-coil region" evidence="11">
    <location>
        <begin position="121"/>
        <end position="148"/>
    </location>
</feature>
<keyword evidence="8 10" id="KW-0807">Transducer</keyword>
<dbReference type="Gene3D" id="1.10.287.950">
    <property type="entry name" value="Methyl-accepting chemotaxis protein"/>
    <property type="match status" value="1"/>
</dbReference>
<proteinExistence type="inferred from homology"/>
<dbReference type="RefSeq" id="WP_048692248.1">
    <property type="nucleotide sequence ID" value="NZ_KQ130490.1"/>
</dbReference>
<keyword evidence="11" id="KW-0175">Coiled coil</keyword>
<dbReference type="GO" id="GO:0004888">
    <property type="term" value="F:transmembrane signaling receptor activity"/>
    <property type="evidence" value="ECO:0007669"/>
    <property type="project" value="InterPro"/>
</dbReference>
<dbReference type="PRINTS" id="PR00260">
    <property type="entry name" value="CHEMTRNSDUCR"/>
</dbReference>
<keyword evidence="4" id="KW-0145">Chemotaxis</keyword>
<dbReference type="GO" id="GO:0006935">
    <property type="term" value="P:chemotaxis"/>
    <property type="evidence" value="ECO:0007669"/>
    <property type="project" value="UniProtKB-KW"/>
</dbReference>
<keyword evidence="2" id="KW-1003">Cell membrane</keyword>
<dbReference type="SUPFAM" id="SSF58104">
    <property type="entry name" value="Methyl-accepting chemotaxis protein (MCP) signaling domain"/>
    <property type="match status" value="1"/>
</dbReference>
<evidence type="ECO:0000256" key="12">
    <source>
        <dbReference type="SAM" id="Phobius"/>
    </source>
</evidence>
<evidence type="ECO:0000256" key="11">
    <source>
        <dbReference type="SAM" id="Coils"/>
    </source>
</evidence>
<evidence type="ECO:0000259" key="14">
    <source>
        <dbReference type="PROSITE" id="PS50885"/>
    </source>
</evidence>
<dbReference type="PROSITE" id="PS50111">
    <property type="entry name" value="CHEMOTAXIS_TRANSDUC_2"/>
    <property type="match status" value="1"/>
</dbReference>
<gene>
    <name evidence="15" type="ORF">XM47_10285</name>
</gene>
<dbReference type="GO" id="GO:0007165">
    <property type="term" value="P:signal transduction"/>
    <property type="evidence" value="ECO:0007669"/>
    <property type="project" value="UniProtKB-KW"/>
</dbReference>
<dbReference type="SMART" id="SM00283">
    <property type="entry name" value="MA"/>
    <property type="match status" value="1"/>
</dbReference>
<dbReference type="PROSITE" id="PS50885">
    <property type="entry name" value="HAMP"/>
    <property type="match status" value="1"/>
</dbReference>
<evidence type="ECO:0000313" key="16">
    <source>
        <dbReference type="Proteomes" id="UP000037600"/>
    </source>
</evidence>